<reference evidence="2" key="1">
    <citation type="journal article" date="2020" name="mSystems">
        <title>Genome- and Community-Level Interaction Insights into Carbon Utilization and Element Cycling Functions of Hydrothermarchaeota in Hydrothermal Sediment.</title>
        <authorList>
            <person name="Zhou Z."/>
            <person name="Liu Y."/>
            <person name="Xu W."/>
            <person name="Pan J."/>
            <person name="Luo Z.H."/>
            <person name="Li M."/>
        </authorList>
    </citation>
    <scope>NUCLEOTIDE SEQUENCE [LARGE SCALE GENOMIC DNA]</scope>
    <source>
        <strain evidence="2">SpSt-637</strain>
        <strain evidence="1">SpSt-667</strain>
    </source>
</reference>
<organism evidence="2">
    <name type="scientific">Ignisphaera aggregans</name>
    <dbReference type="NCBI Taxonomy" id="334771"/>
    <lineage>
        <taxon>Archaea</taxon>
        <taxon>Thermoproteota</taxon>
        <taxon>Thermoprotei</taxon>
        <taxon>Desulfurococcales</taxon>
        <taxon>Desulfurococcaceae</taxon>
        <taxon>Ignisphaera</taxon>
    </lineage>
</organism>
<accession>A0A7C4JLH2</accession>
<protein>
    <submittedName>
        <fullName evidence="2">DUF432 domain-containing protein</fullName>
    </submittedName>
</protein>
<dbReference type="InterPro" id="IPR007366">
    <property type="entry name" value="DUF432"/>
</dbReference>
<sequence length="245" mass="28296">MFGKELKGSLNIGMYRIDVISEGNGIWYKRYRGDYIEKEVLTKEVTLKLLPMYPIFYPKFLTKYLLCNLSTPIHIPPDENIGFYILLPVDIAVYSYAKHTDKIYSILDIIPPHKVYKYTLYGPLSRYGDVGGTIARYLNVDVFLSQDPINQEVGFCISHVEVRNKLKKFVNVTKLLLDSSPLTIFYEVGSWRCCTQHIKVTITGSSTAVVEYDKEPLEPGFKVIDDVEETKMPFIIYRTDMIWGF</sequence>
<dbReference type="EMBL" id="DTCK01000007">
    <property type="protein sequence ID" value="HGQ35152.1"/>
    <property type="molecule type" value="Genomic_DNA"/>
</dbReference>
<dbReference type="Pfam" id="PF04254">
    <property type="entry name" value="DUF432"/>
    <property type="match status" value="1"/>
</dbReference>
<dbReference type="EMBL" id="DTBD01000049">
    <property type="protein sequence ID" value="HGQ64693.1"/>
    <property type="molecule type" value="Genomic_DNA"/>
</dbReference>
<gene>
    <name evidence="2" type="ORF">ENU08_05555</name>
    <name evidence="1" type="ORF">ENU41_00525</name>
</gene>
<evidence type="ECO:0000313" key="2">
    <source>
        <dbReference type="EMBL" id="HGQ64693.1"/>
    </source>
</evidence>
<evidence type="ECO:0000313" key="1">
    <source>
        <dbReference type="EMBL" id="HGQ35152.1"/>
    </source>
</evidence>
<name>A0A7C4JLH2_9CREN</name>
<comment type="caution">
    <text evidence="2">The sequence shown here is derived from an EMBL/GenBank/DDBJ whole genome shotgun (WGS) entry which is preliminary data.</text>
</comment>
<dbReference type="AlphaFoldDB" id="A0A7C4JLH2"/>
<proteinExistence type="predicted"/>